<sequence length="474" mass="52100">MNMKHIKYILVLFLFVGCTGDFEELNTNPNDPVSVPTAYLMTSAQRSAIYSFNTTGMLYAQHWAETQYTSTSTYETEEASFNGYYTGALADLQTIINLNTNEATKGAAAASGSNDNQIAVARIIKVWLFQEITDIWGEIPYSEALAGVDNITPAYDTQESIYTSLVNELEEAAAQIDVNAAGMEGDIIYGGDMAKWRKFANSLRVRVGMRMSEVAPAVAESVVSSALGADVFADNSDNALYAYLSDAANDNPYYQHFLTRTDYAVSDVLVDFMKQRNDPRLPVYANTTGDNTTDEIVGMPYGVSEAIAGSVTNASISFPGDFVRSATSAGVIMTHSELLFLQAEAIARGWVAGDAAATYNEAILSSMEYFGVDAADAAAYLTEAAVVYDAANYRQLIGEQKWLALYTNGMESWSEWRRLDYPTLMPAPNAQEGREIPRRRAYTSREYNLNEANINAAVDRQGADVMSTRVWWDN</sequence>
<dbReference type="Pfam" id="PF12771">
    <property type="entry name" value="SusD-like_2"/>
    <property type="match status" value="1"/>
</dbReference>
<name>A0A1I0NBW9_9BACT</name>
<dbReference type="OrthoDB" id="843771at2"/>
<organism evidence="1 2">
    <name type="scientific">Roseivirga pacifica</name>
    <dbReference type="NCBI Taxonomy" id="1267423"/>
    <lineage>
        <taxon>Bacteria</taxon>
        <taxon>Pseudomonadati</taxon>
        <taxon>Bacteroidota</taxon>
        <taxon>Cytophagia</taxon>
        <taxon>Cytophagales</taxon>
        <taxon>Roseivirgaceae</taxon>
        <taxon>Roseivirga</taxon>
    </lineage>
</organism>
<evidence type="ECO:0000313" key="2">
    <source>
        <dbReference type="Proteomes" id="UP000199437"/>
    </source>
</evidence>
<dbReference type="AlphaFoldDB" id="A0A1I0NBW9"/>
<dbReference type="PROSITE" id="PS51257">
    <property type="entry name" value="PROKAR_LIPOPROTEIN"/>
    <property type="match status" value="1"/>
</dbReference>
<dbReference type="Proteomes" id="UP000199437">
    <property type="component" value="Unassembled WGS sequence"/>
</dbReference>
<accession>A0A1I0NBW9</accession>
<dbReference type="InterPro" id="IPR041662">
    <property type="entry name" value="SusD-like_2"/>
</dbReference>
<evidence type="ECO:0000313" key="1">
    <source>
        <dbReference type="EMBL" id="SEV98808.1"/>
    </source>
</evidence>
<dbReference type="SUPFAM" id="SSF48452">
    <property type="entry name" value="TPR-like"/>
    <property type="match status" value="1"/>
</dbReference>
<protein>
    <submittedName>
        <fullName evidence="1">Starch-binding associating with outer membrane</fullName>
    </submittedName>
</protein>
<reference evidence="2" key="1">
    <citation type="submission" date="2016-10" db="EMBL/GenBank/DDBJ databases">
        <authorList>
            <person name="Varghese N."/>
            <person name="Submissions S."/>
        </authorList>
    </citation>
    <scope>NUCLEOTIDE SEQUENCE [LARGE SCALE GENOMIC DNA]</scope>
    <source>
        <strain evidence="2">CGMCC 1.12402</strain>
    </source>
</reference>
<keyword evidence="2" id="KW-1185">Reference proteome</keyword>
<gene>
    <name evidence="1" type="ORF">SAMN05216290_1087</name>
</gene>
<dbReference type="STRING" id="1267423.SAMN05216290_1087"/>
<proteinExistence type="predicted"/>
<dbReference type="InterPro" id="IPR011990">
    <property type="entry name" value="TPR-like_helical_dom_sf"/>
</dbReference>
<dbReference type="EMBL" id="FOIR01000001">
    <property type="protein sequence ID" value="SEV98808.1"/>
    <property type="molecule type" value="Genomic_DNA"/>
</dbReference>
<dbReference type="Gene3D" id="1.25.40.390">
    <property type="match status" value="1"/>
</dbReference>